<gene>
    <name evidence="1" type="ORF">GGQ22_17620</name>
</gene>
<protein>
    <submittedName>
        <fullName evidence="1">SDR family NAD(P)-dependent oxidoreductase</fullName>
    </submittedName>
</protein>
<organism evidence="1 2">
    <name type="scientific">Nocardioides marmotae</name>
    <dbReference type="NCBI Taxonomy" id="2663857"/>
    <lineage>
        <taxon>Bacteria</taxon>
        <taxon>Bacillati</taxon>
        <taxon>Actinomycetota</taxon>
        <taxon>Actinomycetes</taxon>
        <taxon>Propionibacteriales</taxon>
        <taxon>Nocardioidaceae</taxon>
        <taxon>Nocardioides</taxon>
    </lineage>
</organism>
<dbReference type="Proteomes" id="UP000433406">
    <property type="component" value="Unassembled WGS sequence"/>
</dbReference>
<dbReference type="SUPFAM" id="SSF51735">
    <property type="entry name" value="NAD(P)-binding Rossmann-fold domains"/>
    <property type="match status" value="1"/>
</dbReference>
<dbReference type="Gene3D" id="3.40.50.720">
    <property type="entry name" value="NAD(P)-binding Rossmann-like Domain"/>
    <property type="match status" value="1"/>
</dbReference>
<accession>A0A6I3JG32</accession>
<evidence type="ECO:0000313" key="1">
    <source>
        <dbReference type="EMBL" id="MTB96898.1"/>
    </source>
</evidence>
<dbReference type="InterPro" id="IPR002347">
    <property type="entry name" value="SDR_fam"/>
</dbReference>
<dbReference type="EMBL" id="WLCI01000018">
    <property type="protein sequence ID" value="MTB96898.1"/>
    <property type="molecule type" value="Genomic_DNA"/>
</dbReference>
<name>A0A6I3JG32_9ACTN</name>
<reference evidence="1 2" key="1">
    <citation type="submission" date="2019-10" db="EMBL/GenBank/DDBJ databases">
        <title>Nocardioides novel species isolated from the excrement of Marmot.</title>
        <authorList>
            <person name="Zhang G."/>
        </authorList>
    </citation>
    <scope>NUCLEOTIDE SEQUENCE [LARGE SCALE GENOMIC DNA]</scope>
    <source>
        <strain evidence="2">zg-579</strain>
    </source>
</reference>
<dbReference type="InterPro" id="IPR036291">
    <property type="entry name" value="NAD(P)-bd_dom_sf"/>
</dbReference>
<proteinExistence type="predicted"/>
<keyword evidence="2" id="KW-1185">Reference proteome</keyword>
<comment type="caution">
    <text evidence="1">The sequence shown here is derived from an EMBL/GenBank/DDBJ whole genome shotgun (WGS) entry which is preliminary data.</text>
</comment>
<sequence length="140" mass="14109">MLLRWKLGVVVGGGSGAGHEVCLRLARSGCGVLVIDPDAAAAEATAEEVRRSRVSGWSLQADPAGEPGDDQLVTGRARDLGGADLMVTVGLTAPAALDLGRGLAEAPVLVPGPRDLDPSRTASAVLTILRAAEPGAVVVL</sequence>
<dbReference type="Pfam" id="PF00106">
    <property type="entry name" value="adh_short"/>
    <property type="match status" value="1"/>
</dbReference>
<evidence type="ECO:0000313" key="2">
    <source>
        <dbReference type="Proteomes" id="UP000433406"/>
    </source>
</evidence>
<dbReference type="RefSeq" id="WP_171897060.1">
    <property type="nucleotide sequence ID" value="NZ_CP053660.1"/>
</dbReference>
<dbReference type="AlphaFoldDB" id="A0A6I3JG32"/>